<feature type="domain" description="AAA+ ATPase" evidence="5">
    <location>
        <begin position="259"/>
        <end position="393"/>
    </location>
</feature>
<name>A0A1V0SKH4_9VIRU</name>
<gene>
    <name evidence="6" type="ORF">Klosneuvirus_4_37</name>
</gene>
<keyword evidence="2" id="KW-0175">Coiled coil</keyword>
<feature type="transmembrane region" description="Helical" evidence="4">
    <location>
        <begin position="28"/>
        <end position="46"/>
    </location>
</feature>
<dbReference type="InterPro" id="IPR027417">
    <property type="entry name" value="P-loop_NTPase"/>
</dbReference>
<evidence type="ECO:0000256" key="2">
    <source>
        <dbReference type="SAM" id="Coils"/>
    </source>
</evidence>
<keyword evidence="4" id="KW-0812">Transmembrane</keyword>
<dbReference type="GO" id="GO:0016887">
    <property type="term" value="F:ATP hydrolysis activity"/>
    <property type="evidence" value="ECO:0007669"/>
    <property type="project" value="InterPro"/>
</dbReference>
<dbReference type="PANTHER" id="PTHR23070">
    <property type="entry name" value="BCS1 AAA-TYPE ATPASE"/>
    <property type="match status" value="1"/>
</dbReference>
<evidence type="ECO:0000256" key="1">
    <source>
        <dbReference type="ARBA" id="ARBA00007448"/>
    </source>
</evidence>
<evidence type="ECO:0000313" key="6">
    <source>
        <dbReference type="EMBL" id="ARF12222.1"/>
    </source>
</evidence>
<keyword evidence="4" id="KW-0472">Membrane</keyword>
<protein>
    <submittedName>
        <fullName evidence="6">AAA family ATPase</fullName>
    </submittedName>
</protein>
<evidence type="ECO:0000256" key="3">
    <source>
        <dbReference type="SAM" id="MobiDB-lite"/>
    </source>
</evidence>
<dbReference type="Pfam" id="PF00004">
    <property type="entry name" value="AAA"/>
    <property type="match status" value="1"/>
</dbReference>
<reference evidence="6" key="1">
    <citation type="journal article" date="2017" name="Science">
        <title>Giant viruses with an expanded complement of translation system components.</title>
        <authorList>
            <person name="Schulz F."/>
            <person name="Yutin N."/>
            <person name="Ivanova N.N."/>
            <person name="Ortega D.R."/>
            <person name="Lee T.K."/>
            <person name="Vierheilig J."/>
            <person name="Daims H."/>
            <person name="Horn M."/>
            <person name="Wagner M."/>
            <person name="Jensen G.J."/>
            <person name="Kyrpides N.C."/>
            <person name="Koonin E.V."/>
            <person name="Woyke T."/>
        </authorList>
    </citation>
    <scope>NUCLEOTIDE SEQUENCE</scope>
    <source>
        <strain evidence="6">KNV1</strain>
    </source>
</reference>
<feature type="compositionally biased region" description="Basic and acidic residues" evidence="3">
    <location>
        <begin position="135"/>
        <end position="146"/>
    </location>
</feature>
<proteinExistence type="inferred from homology"/>
<accession>A0A1V0SKH4</accession>
<dbReference type="InterPro" id="IPR050747">
    <property type="entry name" value="Mitochondrial_chaperone_BCS1"/>
</dbReference>
<keyword evidence="4" id="KW-1133">Transmembrane helix</keyword>
<feature type="coiled-coil region" evidence="2">
    <location>
        <begin position="490"/>
        <end position="537"/>
    </location>
</feature>
<evidence type="ECO:0000256" key="4">
    <source>
        <dbReference type="SAM" id="Phobius"/>
    </source>
</evidence>
<organism evidence="6">
    <name type="scientific">Klosneuvirus KNV1</name>
    <dbReference type="NCBI Taxonomy" id="1977640"/>
    <lineage>
        <taxon>Viruses</taxon>
        <taxon>Varidnaviria</taxon>
        <taxon>Bamfordvirae</taxon>
        <taxon>Nucleocytoviricota</taxon>
        <taxon>Megaviricetes</taxon>
        <taxon>Imitervirales</taxon>
        <taxon>Mimiviridae</taxon>
        <taxon>Klosneuvirinae</taxon>
        <taxon>Klosneuvirus</taxon>
    </lineage>
</organism>
<feature type="region of interest" description="Disordered" evidence="3">
    <location>
        <begin position="135"/>
        <end position="154"/>
    </location>
</feature>
<dbReference type="SMART" id="SM00382">
    <property type="entry name" value="AAA"/>
    <property type="match status" value="1"/>
</dbReference>
<dbReference type="EMBL" id="KY684111">
    <property type="protein sequence ID" value="ARF12222.1"/>
    <property type="molecule type" value="Genomic_DNA"/>
</dbReference>
<dbReference type="GO" id="GO:0005524">
    <property type="term" value="F:ATP binding"/>
    <property type="evidence" value="ECO:0007669"/>
    <property type="project" value="InterPro"/>
</dbReference>
<dbReference type="InterPro" id="IPR003959">
    <property type="entry name" value="ATPase_AAA_core"/>
</dbReference>
<dbReference type="InterPro" id="IPR003593">
    <property type="entry name" value="AAA+_ATPase"/>
</dbReference>
<dbReference type="Gene3D" id="3.40.50.300">
    <property type="entry name" value="P-loop containing nucleotide triphosphate hydrolases"/>
    <property type="match status" value="1"/>
</dbReference>
<sequence length="568" mass="66395">MDGIKSYLVTVLYAIIYDFQLFHPVVNVTFSMALANIIVLVVEWMYGSFKNMSILKYFIHMPKYYIIKSSNTYYNTIIEYLYKKYINQIHGGSLIVENGNHRNMIEELSTQSLDDTFTFENKDYKIIINLKNAQKDEKPDKNKETNDNSTKSTQGKDIIITGKCPINILEAYTQDLIIKCQNKDDVDSDGSDMIRKLLIYRPVINDGKNRFIFWNDYHHKTNKTIKNTIVSDDVNKMLYQDIKTFIDGETFYAKKGIPYKRGYILHGEAGCGKTSVIKAIAGEYKLPMFIVDLSVFRNNNELTKIISEINGYVMNKQKYMLIFEDIDRSQVFDRRFYDKRITEDCLLNIFDGLDETYGRITILTTNDVKILKAMPSLTRPGRMDVVIKLSYCTINQVVEIMKLYCEEDFDIGNFDKNIVITPAKLIQLLTIIKDSSVVINVLNKYKDFTDLDIEDYINDHKEIVVNKHKNDNDDENIDKIVPKYSWEKMMDKKTSNLEKMKKQLAIMEKNHDAENEKQKLLLEKKKIEYRIHELELEAYIVECQDKKKASTDEVKQNVGKFFKLIKDS</sequence>
<comment type="similarity">
    <text evidence="1">Belongs to the AAA ATPase family. BCS1 subfamily.</text>
</comment>
<evidence type="ECO:0000259" key="5">
    <source>
        <dbReference type="SMART" id="SM00382"/>
    </source>
</evidence>
<dbReference type="SUPFAM" id="SSF52540">
    <property type="entry name" value="P-loop containing nucleoside triphosphate hydrolases"/>
    <property type="match status" value="1"/>
</dbReference>